<comment type="caution">
    <text evidence="2">The sequence shown here is derived from an EMBL/GenBank/DDBJ whole genome shotgun (WGS) entry which is preliminary data.</text>
</comment>
<name>A0A7M4D5Z4_9BACT</name>
<dbReference type="EMBL" id="QTZN02000018">
    <property type="protein sequence ID" value="MVB07278.1"/>
    <property type="molecule type" value="Genomic_DNA"/>
</dbReference>
<reference evidence="3 4" key="1">
    <citation type="submission" date="2019-11" db="EMBL/GenBank/DDBJ databases">
        <title>Draft genome sequence of Labilibaculum sp. strain SYP isolated from Black Sea.</title>
        <authorList>
            <person name="Yadav S."/>
            <person name="Villanueva L."/>
        </authorList>
    </citation>
    <scope>NUCLEOTIDE SEQUENCE [LARGE SCALE GENOMIC DNA]</scope>
    <source>
        <strain evidence="3 4">44</strain>
    </source>
</reference>
<evidence type="ECO:0000313" key="5">
    <source>
        <dbReference type="Proteomes" id="UP000462449"/>
    </source>
</evidence>
<keyword evidence="4" id="KW-1185">Reference proteome</keyword>
<feature type="coiled-coil region" evidence="1">
    <location>
        <begin position="120"/>
        <end position="228"/>
    </location>
</feature>
<evidence type="ECO:0000256" key="1">
    <source>
        <dbReference type="SAM" id="Coils"/>
    </source>
</evidence>
<dbReference type="PROSITE" id="PS51257">
    <property type="entry name" value="PROKAR_LIPOPROTEIN"/>
    <property type="match status" value="1"/>
</dbReference>
<dbReference type="Proteomes" id="UP000462449">
    <property type="component" value="Unassembled WGS sequence"/>
</dbReference>
<dbReference type="RefSeq" id="WP_124993817.1">
    <property type="nucleotide sequence ID" value="NZ_JAVCNR010000008.1"/>
</dbReference>
<gene>
    <name evidence="3" type="ORF">DWB62_009640</name>
    <name evidence="2" type="ORF">GNY23_09640</name>
</gene>
<sequence length="228" mass="26235">MKKQFLVLSMLPFFLLSCVVSKKKYEELEYAKRRSDAKVVALDSENSKKSTQITELNSKLDQTLAEYNEMKNSMSESNAMKNTEIDDLSTELMGLASDTTELKVKLMETLDKYNSALNLNEENNLKISGLLKQIDELKTESGKLSQDLKTASVEADWEKKKIETETQKNRDLISMKDKEIESLKAEIKEKDGKLSWLRKVKDENEAEIEKLTNQVKLYKKEYEKAVAK</sequence>
<evidence type="ECO:0000313" key="2">
    <source>
        <dbReference type="EMBL" id="MUP38073.1"/>
    </source>
</evidence>
<protein>
    <submittedName>
        <fullName evidence="2">Uncharacterized protein</fullName>
    </submittedName>
</protein>
<organism evidence="2 5">
    <name type="scientific">Labilibaculum euxinus</name>
    <dbReference type="NCBI Taxonomy" id="2686357"/>
    <lineage>
        <taxon>Bacteria</taxon>
        <taxon>Pseudomonadati</taxon>
        <taxon>Bacteroidota</taxon>
        <taxon>Bacteroidia</taxon>
        <taxon>Marinilabiliales</taxon>
        <taxon>Marinifilaceae</taxon>
        <taxon>Labilibaculum</taxon>
    </lineage>
</organism>
<dbReference type="OrthoDB" id="1117856at2"/>
<accession>A0A7M4D5Z4</accession>
<dbReference type="EMBL" id="WOTW01000018">
    <property type="protein sequence ID" value="MUP38073.1"/>
    <property type="molecule type" value="Genomic_DNA"/>
</dbReference>
<reference evidence="2 5" key="2">
    <citation type="submission" date="2019-12" db="EMBL/GenBank/DDBJ databases">
        <title>Draft genome sequence of Labilibaculum sp. strain 44 isolated from deep waters of Black Sea.</title>
        <authorList>
            <person name="Yadav S."/>
            <person name="Villanueva L."/>
        </authorList>
    </citation>
    <scope>NUCLEOTIDE SEQUENCE [LARGE SCALE GENOMIC DNA]</scope>
    <source>
        <strain evidence="2 5">44</strain>
    </source>
</reference>
<dbReference type="Proteomes" id="UP000285951">
    <property type="component" value="Unassembled WGS sequence"/>
</dbReference>
<proteinExistence type="predicted"/>
<evidence type="ECO:0000313" key="3">
    <source>
        <dbReference type="EMBL" id="MVB07278.1"/>
    </source>
</evidence>
<dbReference type="AlphaFoldDB" id="A0A7M4D5Z4"/>
<keyword evidence="1" id="KW-0175">Coiled coil</keyword>
<evidence type="ECO:0000313" key="4">
    <source>
        <dbReference type="Proteomes" id="UP000285951"/>
    </source>
</evidence>